<dbReference type="SUPFAM" id="SSF55874">
    <property type="entry name" value="ATPase domain of HSP90 chaperone/DNA topoisomerase II/histidine kinase"/>
    <property type="match status" value="1"/>
</dbReference>
<organism evidence="1 2">
    <name type="scientific">Frischella perrara</name>
    <dbReference type="NCBI Taxonomy" id="1267021"/>
    <lineage>
        <taxon>Bacteria</taxon>
        <taxon>Pseudomonadati</taxon>
        <taxon>Pseudomonadota</taxon>
        <taxon>Gammaproteobacteria</taxon>
        <taxon>Orbales</taxon>
        <taxon>Orbaceae</taxon>
        <taxon>Frischella</taxon>
    </lineage>
</organism>
<keyword evidence="1" id="KW-0547">Nucleotide-binding</keyword>
<evidence type="ECO:0000313" key="2">
    <source>
        <dbReference type="Proteomes" id="UP000247838"/>
    </source>
</evidence>
<dbReference type="EMBL" id="QGLM01000021">
    <property type="protein sequence ID" value="PXY94356.1"/>
    <property type="molecule type" value="Genomic_DNA"/>
</dbReference>
<evidence type="ECO:0000313" key="1">
    <source>
        <dbReference type="EMBL" id="PXY94356.1"/>
    </source>
</evidence>
<protein>
    <submittedName>
        <fullName evidence="1">ATP-binding protein</fullName>
    </submittedName>
</protein>
<dbReference type="InterPro" id="IPR036890">
    <property type="entry name" value="HATPase_C_sf"/>
</dbReference>
<accession>A0A318MU31</accession>
<name>A0A318MU31_FRIPE</name>
<comment type="caution">
    <text evidence="1">The sequence shown here is derived from an EMBL/GenBank/DDBJ whole genome shotgun (WGS) entry which is preliminary data.</text>
</comment>
<dbReference type="AlphaFoldDB" id="A0A318MU31"/>
<gene>
    <name evidence="1" type="ORF">DKK76_10755</name>
</gene>
<keyword evidence="1" id="KW-0067">ATP-binding</keyword>
<reference evidence="1 2" key="1">
    <citation type="submission" date="2018-05" db="EMBL/GenBank/DDBJ databases">
        <title>Reference genomes for bee gut microbiota database.</title>
        <authorList>
            <person name="Ellegaard K.M."/>
        </authorList>
    </citation>
    <scope>NUCLEOTIDE SEQUENCE [LARGE SCALE GENOMIC DNA]</scope>
    <source>
        <strain evidence="1 2">ESL0167</strain>
    </source>
</reference>
<dbReference type="Gene3D" id="3.30.565.10">
    <property type="entry name" value="Histidine kinase-like ATPase, C-terminal domain"/>
    <property type="match status" value="1"/>
</dbReference>
<dbReference type="Proteomes" id="UP000247838">
    <property type="component" value="Unassembled WGS sequence"/>
</dbReference>
<sequence>MNNNKKEYKLDISPQILELLGPSLYTNIYYILAELIANSYDADAHNVYIIANKDDITVEDDGIGMSYENGDIEKYLKVARPSRLYEEDSITKLNRKKMGRKGVGKLAALSVSEDVNVKTISNGEKSGFILSRNINQGNLLTPLDEDKMTFSNISDNGTAVVMKSPQYKLHSTLNAIKRNLLKIFPLVSDDFKIHIIRGSEEITIDNFDQEMIKQLSALIILGDEFKYLESFFTTPYVDHINELKKTQPTEIIPIRMADKQGNEHDYYLEIKGWIGAYASTRGRKVEMTDFPDNFISLYSNKKMGEFNILPLVGQNKLNEVYVVGQLHVDLFELTELPDMALSNRQGYKSDDPRYQKVLSFVKNNLLPDILKMRDKYVSLGKKELKSLKLKEQEKLEKDFQKSVETFREDTANNATSKISISLGLNKNEEENIKSIIEEQINTNSPIMGIKSRIDSQKKKILISQTYPDKDLADIVYEMLLFNNVPPEDIIYTNCDNEISRIPEGDVGSSSIYGYLRRFFVDSYSTQKIYVIFITSENTKISWGALVEVGAAWITQIEHKIFNIRNFRPEHPLDDEQQWHSSSRDPSDDNKLYMNKLGADVFCQKIEFICEKLGYKYNERDDNRKHLETLVKIKRY</sequence>
<proteinExistence type="predicted"/>
<dbReference type="Pfam" id="PF13589">
    <property type="entry name" value="HATPase_c_3"/>
    <property type="match status" value="1"/>
</dbReference>
<dbReference type="REBASE" id="292659">
    <property type="entry name" value="Fpe167ORF10750P"/>
</dbReference>
<dbReference type="GO" id="GO:0005524">
    <property type="term" value="F:ATP binding"/>
    <property type="evidence" value="ECO:0007669"/>
    <property type="project" value="UniProtKB-KW"/>
</dbReference>
<dbReference type="RefSeq" id="WP_110444230.1">
    <property type="nucleotide sequence ID" value="NZ_QGLM01000021.1"/>
</dbReference>